<evidence type="ECO:0000259" key="6">
    <source>
        <dbReference type="Pfam" id="PF00294"/>
    </source>
</evidence>
<dbReference type="PANTHER" id="PTHR43085:SF1">
    <property type="entry name" value="PSEUDOURIDINE KINASE-RELATED"/>
    <property type="match status" value="1"/>
</dbReference>
<dbReference type="Pfam" id="PF00294">
    <property type="entry name" value="PfkB"/>
    <property type="match status" value="1"/>
</dbReference>
<evidence type="ECO:0000313" key="8">
    <source>
        <dbReference type="Proteomes" id="UP000053512"/>
    </source>
</evidence>
<gene>
    <name evidence="7" type="ORF">AVL61_00880</name>
</gene>
<keyword evidence="2" id="KW-0808">Transferase</keyword>
<dbReference type="InterPro" id="IPR002173">
    <property type="entry name" value="Carboh/pur_kinase_PfkB_CS"/>
</dbReference>
<dbReference type="OrthoDB" id="9808601at2"/>
<keyword evidence="5" id="KW-0067">ATP-binding</keyword>
<evidence type="ECO:0000256" key="5">
    <source>
        <dbReference type="ARBA" id="ARBA00022840"/>
    </source>
</evidence>
<organism evidence="7 8">
    <name type="scientific">Kocuria rosea subsp. polaris</name>
    <dbReference type="NCBI Taxonomy" id="136273"/>
    <lineage>
        <taxon>Bacteria</taxon>
        <taxon>Bacillati</taxon>
        <taxon>Actinomycetota</taxon>
        <taxon>Actinomycetes</taxon>
        <taxon>Micrococcales</taxon>
        <taxon>Micrococcaceae</taxon>
        <taxon>Kocuria</taxon>
    </lineage>
</organism>
<dbReference type="CDD" id="cd01166">
    <property type="entry name" value="KdgK"/>
    <property type="match status" value="1"/>
</dbReference>
<protein>
    <recommendedName>
        <fullName evidence="6">Carbohydrate kinase PfkB domain-containing protein</fullName>
    </recommendedName>
</protein>
<evidence type="ECO:0000256" key="2">
    <source>
        <dbReference type="ARBA" id="ARBA00022679"/>
    </source>
</evidence>
<evidence type="ECO:0000256" key="4">
    <source>
        <dbReference type="ARBA" id="ARBA00022777"/>
    </source>
</evidence>
<evidence type="ECO:0000313" key="7">
    <source>
        <dbReference type="EMBL" id="KUG61513.1"/>
    </source>
</evidence>
<reference evidence="8" key="1">
    <citation type="submission" date="2015-12" db="EMBL/GenBank/DDBJ databases">
        <authorList>
            <person name="Nair G.R."/>
            <person name="Kaur G."/>
            <person name="Mayilraj S."/>
        </authorList>
    </citation>
    <scope>NUCLEOTIDE SEQUENCE [LARGE SCALE GENOMIC DNA]</scope>
    <source>
        <strain evidence="8">CD08_4</strain>
    </source>
</reference>
<comment type="similarity">
    <text evidence="1">Belongs to the carbohydrate kinase PfkB family.</text>
</comment>
<dbReference type="GO" id="GO:0016301">
    <property type="term" value="F:kinase activity"/>
    <property type="evidence" value="ECO:0007669"/>
    <property type="project" value="UniProtKB-KW"/>
</dbReference>
<comment type="caution">
    <text evidence="7">The sequence shown here is derived from an EMBL/GenBank/DDBJ whole genome shotgun (WGS) entry which is preliminary data.</text>
</comment>
<proteinExistence type="inferred from homology"/>
<feature type="domain" description="Carbohydrate kinase PfkB" evidence="6">
    <location>
        <begin position="21"/>
        <end position="296"/>
    </location>
</feature>
<dbReference type="InterPro" id="IPR011611">
    <property type="entry name" value="PfkB_dom"/>
</dbReference>
<accession>A0A0W8INN9</accession>
<dbReference type="Gene3D" id="3.40.1190.20">
    <property type="match status" value="1"/>
</dbReference>
<dbReference type="PROSITE" id="PS00584">
    <property type="entry name" value="PFKB_KINASES_2"/>
    <property type="match status" value="1"/>
</dbReference>
<dbReference type="EMBL" id="LQBK01000004">
    <property type="protein sequence ID" value="KUG61513.1"/>
    <property type="molecule type" value="Genomic_DNA"/>
</dbReference>
<evidence type="ECO:0000256" key="3">
    <source>
        <dbReference type="ARBA" id="ARBA00022741"/>
    </source>
</evidence>
<evidence type="ECO:0000256" key="1">
    <source>
        <dbReference type="ARBA" id="ARBA00010688"/>
    </source>
</evidence>
<dbReference type="InterPro" id="IPR050306">
    <property type="entry name" value="PfkB_Carbo_kinase"/>
</dbReference>
<keyword evidence="4" id="KW-0418">Kinase</keyword>
<dbReference type="Proteomes" id="UP000053512">
    <property type="component" value="Unassembled WGS sequence"/>
</dbReference>
<dbReference type="InterPro" id="IPR029056">
    <property type="entry name" value="Ribokinase-like"/>
</dbReference>
<dbReference type="SUPFAM" id="SSF53613">
    <property type="entry name" value="Ribokinase-like"/>
    <property type="match status" value="1"/>
</dbReference>
<dbReference type="RefSeq" id="WP_058872929.1">
    <property type="nucleotide sequence ID" value="NZ_LQBK01000004.1"/>
</dbReference>
<keyword evidence="3" id="KW-0547">Nucleotide-binding</keyword>
<dbReference type="PANTHER" id="PTHR43085">
    <property type="entry name" value="HEXOKINASE FAMILY MEMBER"/>
    <property type="match status" value="1"/>
</dbReference>
<name>A0A0W8INN9_KOCRO</name>
<dbReference type="GO" id="GO:0005524">
    <property type="term" value="F:ATP binding"/>
    <property type="evidence" value="ECO:0007669"/>
    <property type="project" value="UniProtKB-KW"/>
</dbReference>
<sequence>MSVITLGESLGLLVASRIGRLELVPSMDLGFGGAESNVAIGLARLGVPVTWVGRLGDDALGRLVERQLRAEGVVPVVTRDPGAPTGLMLKERPTAGASAISYYRAGSAGSRLGPADLDLDRIRAARVLHLTGITAAVSESARRALDAAIDAAHRAGAVVSFDVNHRSRLWDAEQAVPVYRSLAARADLVFAGEDEAELLTGERGLTAQAEAVAAMGPAQVVVKRGEHGAVGFEGGERAEVPAFAVQAVDTVGAGDAFVAGYLAELIAGEPLPERLRTAAACGAIACTAPGDWEAVPDRGAIARLLGAGDPVQR</sequence>
<dbReference type="AlphaFoldDB" id="A0A0W8INN9"/>